<dbReference type="RefSeq" id="WP_307297452.1">
    <property type="nucleotide sequence ID" value="NZ_JAUSXV010000001.1"/>
</dbReference>
<dbReference type="CDD" id="cd01127">
    <property type="entry name" value="TrwB_TraG_TraD_VirD4"/>
    <property type="match status" value="1"/>
</dbReference>
<protein>
    <recommendedName>
        <fullName evidence="7">TraD/TraG TraM recognition site domain-containing protein</fullName>
    </recommendedName>
</protein>
<feature type="domain" description="TraD/TraG TraM recognition site" evidence="7">
    <location>
        <begin position="341"/>
        <end position="394"/>
    </location>
</feature>
<evidence type="ECO:0000256" key="1">
    <source>
        <dbReference type="ARBA" id="ARBA00004651"/>
    </source>
</evidence>
<keyword evidence="5" id="KW-1133">Transmembrane helix</keyword>
<dbReference type="EMBL" id="JAUSXV010000001">
    <property type="protein sequence ID" value="MDQ0648616.1"/>
    <property type="molecule type" value="Genomic_DNA"/>
</dbReference>
<gene>
    <name evidence="8" type="ORF">QFZ53_002812</name>
</gene>
<keyword evidence="4" id="KW-0812">Transmembrane</keyword>
<dbReference type="Proteomes" id="UP001244427">
    <property type="component" value="Unassembled WGS sequence"/>
</dbReference>
<evidence type="ECO:0000259" key="7">
    <source>
        <dbReference type="Pfam" id="PF12696"/>
    </source>
</evidence>
<dbReference type="InterPro" id="IPR003688">
    <property type="entry name" value="TraG/VirD4"/>
</dbReference>
<dbReference type="InterPro" id="IPR027417">
    <property type="entry name" value="P-loop_NTPase"/>
</dbReference>
<sequence length="481" mass="51027">MTLFDTIKAKAADLIAVDHQGAEPTPLREGRTPFAGFAVDEKTGNPIGLAPCGPHLLVLAGSGAGKSRRVLVPQILTWDGPVCAVSAKSDLAEMSAGHRAHRGGQQYVMDLTGQADWSQLPEGMIRVVNDPCALLVPDADGSTDDSAMDLATLLTQVGTLGTGGGQGSGGDSAFWMTLALGTLACLIQAGGWYPDPMTDEPIWGGGISWVLRAALDPGTDDDADSDELDLDTPSWDVAALRGDLLDSSHVAEIESTKLLDPKQRDSVGINLRVALSSWKKRSVRGDGSEQPFTPTLLEDPAATLYLVSPSSGTAAGAAASVIEAIVSHWTLNAIRQGLPKIAMVIDEAPQICPLPRLREHIGLMRSYGCHFTVAAQHSTQFKARFGEAESEALLQVFLGTGVLIGVGAIEKDILEQAAWTEPPTERQVSSWDAAGRESRSADRVELHGAELLPRHQGEGRLLVRGRKGSLVRLVDYTEMIA</sequence>
<name>A0AAW8F2D1_9MICO</name>
<keyword evidence="3" id="KW-1003">Cell membrane</keyword>
<dbReference type="Gene3D" id="3.40.50.300">
    <property type="entry name" value="P-loop containing nucleotide triphosphate hydrolases"/>
    <property type="match status" value="1"/>
</dbReference>
<dbReference type="InterPro" id="IPR051539">
    <property type="entry name" value="T4SS-coupling_protein"/>
</dbReference>
<reference evidence="8 9" key="1">
    <citation type="submission" date="2023-07" db="EMBL/GenBank/DDBJ databases">
        <title>Comparative genomics of wheat-associated soil bacteria to identify genetic determinants of phenazine resistance.</title>
        <authorList>
            <person name="Mouncey N."/>
        </authorList>
    </citation>
    <scope>NUCLEOTIDE SEQUENCE [LARGE SCALE GENOMIC DNA]</scope>
    <source>
        <strain evidence="8 9">W4I9-1</strain>
    </source>
</reference>
<dbReference type="SUPFAM" id="SSF52540">
    <property type="entry name" value="P-loop containing nucleoside triphosphate hydrolases"/>
    <property type="match status" value="1"/>
</dbReference>
<accession>A0AAW8F2D1</accession>
<evidence type="ECO:0000313" key="9">
    <source>
        <dbReference type="Proteomes" id="UP001244427"/>
    </source>
</evidence>
<evidence type="ECO:0000256" key="4">
    <source>
        <dbReference type="ARBA" id="ARBA00022692"/>
    </source>
</evidence>
<proteinExistence type="inferred from homology"/>
<evidence type="ECO:0000256" key="3">
    <source>
        <dbReference type="ARBA" id="ARBA00022475"/>
    </source>
</evidence>
<dbReference type="InterPro" id="IPR032689">
    <property type="entry name" value="TraG-D_C"/>
</dbReference>
<comment type="similarity">
    <text evidence="2">Belongs to the VirD4/TraG family.</text>
</comment>
<evidence type="ECO:0000313" key="8">
    <source>
        <dbReference type="EMBL" id="MDQ0648616.1"/>
    </source>
</evidence>
<comment type="subcellular location">
    <subcellularLocation>
        <location evidence="1">Cell membrane</location>
        <topology evidence="1">Multi-pass membrane protein</topology>
    </subcellularLocation>
</comment>
<dbReference type="Pfam" id="PF12696">
    <property type="entry name" value="TraG-D_C"/>
    <property type="match status" value="1"/>
</dbReference>
<dbReference type="GO" id="GO:0005886">
    <property type="term" value="C:plasma membrane"/>
    <property type="evidence" value="ECO:0007669"/>
    <property type="project" value="UniProtKB-SubCell"/>
</dbReference>
<evidence type="ECO:0000256" key="6">
    <source>
        <dbReference type="ARBA" id="ARBA00023136"/>
    </source>
</evidence>
<evidence type="ECO:0000256" key="2">
    <source>
        <dbReference type="ARBA" id="ARBA00008806"/>
    </source>
</evidence>
<dbReference type="Pfam" id="PF02534">
    <property type="entry name" value="T4SS-DNA_transf"/>
    <property type="match status" value="1"/>
</dbReference>
<dbReference type="PANTHER" id="PTHR37937:SF1">
    <property type="entry name" value="CONJUGATIVE TRANSFER: DNA TRANSPORT"/>
    <property type="match status" value="1"/>
</dbReference>
<organism evidence="8 9">
    <name type="scientific">Microbacterium natoriense</name>
    <dbReference type="NCBI Taxonomy" id="284570"/>
    <lineage>
        <taxon>Bacteria</taxon>
        <taxon>Bacillati</taxon>
        <taxon>Actinomycetota</taxon>
        <taxon>Actinomycetes</taxon>
        <taxon>Micrococcales</taxon>
        <taxon>Microbacteriaceae</taxon>
        <taxon>Microbacterium</taxon>
    </lineage>
</organism>
<keyword evidence="6" id="KW-0472">Membrane</keyword>
<dbReference type="PANTHER" id="PTHR37937">
    <property type="entry name" value="CONJUGATIVE TRANSFER: DNA TRANSPORT"/>
    <property type="match status" value="1"/>
</dbReference>
<evidence type="ECO:0000256" key="5">
    <source>
        <dbReference type="ARBA" id="ARBA00022989"/>
    </source>
</evidence>
<keyword evidence="9" id="KW-1185">Reference proteome</keyword>
<dbReference type="AlphaFoldDB" id="A0AAW8F2D1"/>
<comment type="caution">
    <text evidence="8">The sequence shown here is derived from an EMBL/GenBank/DDBJ whole genome shotgun (WGS) entry which is preliminary data.</text>
</comment>